<sequence>MINDLVWSREGLDEVVDAASAG</sequence>
<dbReference type="Proteomes" id="UP000501240">
    <property type="component" value="Chromosome"/>
</dbReference>
<reference evidence="1 2" key="1">
    <citation type="submission" date="2020-05" db="EMBL/GenBank/DDBJ databases">
        <title>Actinomadura verrucosospora NRRL-B18236 (PFL_A860) Genome sequencing and assembly.</title>
        <authorList>
            <person name="Samborskyy M."/>
        </authorList>
    </citation>
    <scope>NUCLEOTIDE SEQUENCE [LARGE SCALE GENOMIC DNA]</scope>
    <source>
        <strain evidence="1 2">NRRL:B18236</strain>
    </source>
</reference>
<proteinExistence type="predicted"/>
<evidence type="ECO:0000313" key="2">
    <source>
        <dbReference type="Proteomes" id="UP000501240"/>
    </source>
</evidence>
<dbReference type="EMBL" id="CP053892">
    <property type="protein sequence ID" value="QKG22809.1"/>
    <property type="molecule type" value="Genomic_DNA"/>
</dbReference>
<name>A0A7D4AQU6_ACTVE</name>
<keyword evidence="2" id="KW-1185">Reference proteome</keyword>
<protein>
    <submittedName>
        <fullName evidence="1">MerR family transcriptional regulator</fullName>
    </submittedName>
</protein>
<organism evidence="1 2">
    <name type="scientific">Actinomadura verrucosospora</name>
    <dbReference type="NCBI Taxonomy" id="46165"/>
    <lineage>
        <taxon>Bacteria</taxon>
        <taxon>Bacillati</taxon>
        <taxon>Actinomycetota</taxon>
        <taxon>Actinomycetes</taxon>
        <taxon>Streptosporangiales</taxon>
        <taxon>Thermomonosporaceae</taxon>
        <taxon>Actinomadura</taxon>
    </lineage>
</organism>
<dbReference type="AlphaFoldDB" id="A0A7D4AQU6"/>
<gene>
    <name evidence="1" type="ORF">ACTIVE_4450</name>
</gene>
<evidence type="ECO:0000313" key="1">
    <source>
        <dbReference type="EMBL" id="QKG22809.1"/>
    </source>
</evidence>
<accession>A0A7D4AQU6</accession>